<evidence type="ECO:0000313" key="3">
    <source>
        <dbReference type="Proteomes" id="UP000615760"/>
    </source>
</evidence>
<gene>
    <name evidence="2" type="ORF">GCM10007424_26720</name>
</gene>
<evidence type="ECO:0000256" key="1">
    <source>
        <dbReference type="SAM" id="SignalP"/>
    </source>
</evidence>
<reference evidence="3" key="1">
    <citation type="journal article" date="2019" name="Int. J. Syst. Evol. Microbiol.">
        <title>The Global Catalogue of Microorganisms (GCM) 10K type strain sequencing project: providing services to taxonomists for standard genome sequencing and annotation.</title>
        <authorList>
            <consortium name="The Broad Institute Genomics Platform"/>
            <consortium name="The Broad Institute Genome Sequencing Center for Infectious Disease"/>
            <person name="Wu L."/>
            <person name="Ma J."/>
        </authorList>
    </citation>
    <scope>NUCLEOTIDE SEQUENCE [LARGE SCALE GENOMIC DNA]</scope>
    <source>
        <strain evidence="3">CGMCC 1.15461</strain>
    </source>
</reference>
<comment type="caution">
    <text evidence="2">The sequence shown here is derived from an EMBL/GenBank/DDBJ whole genome shotgun (WGS) entry which is preliminary data.</text>
</comment>
<feature type="chain" id="PRO_5046852463" evidence="1">
    <location>
        <begin position="19"/>
        <end position="240"/>
    </location>
</feature>
<dbReference type="Proteomes" id="UP000615760">
    <property type="component" value="Unassembled WGS sequence"/>
</dbReference>
<sequence length="240" mass="28313">MKKNYLLLLLLISVFAYSQERENATLPTINPIAKGKITEATGWLQNDDGEWLSRKNRLPWNLSGQDKKLIDYQHYALGENRENFTYIGLHDVTIDDVNYTILIKKGKEGHYKYESISKGWIPQDVIVYYVFESQELEKLKNLEGDKNHEIKIKTIYANRIDFLTPSSSLDVNVVEKDLYKFMKKGSKFLMPELVVYLKLYKDKARFVVQSYESIEFLRPDLDKMYYETTKEKFSKLFTLE</sequence>
<keyword evidence="3" id="KW-1185">Reference proteome</keyword>
<feature type="signal peptide" evidence="1">
    <location>
        <begin position="1"/>
        <end position="18"/>
    </location>
</feature>
<evidence type="ECO:0000313" key="2">
    <source>
        <dbReference type="EMBL" id="GGB85329.1"/>
    </source>
</evidence>
<dbReference type="EMBL" id="BMJE01000008">
    <property type="protein sequence ID" value="GGB85329.1"/>
    <property type="molecule type" value="Genomic_DNA"/>
</dbReference>
<proteinExistence type="predicted"/>
<keyword evidence="1" id="KW-0732">Signal</keyword>
<protein>
    <submittedName>
        <fullName evidence="2">Uncharacterized protein</fullName>
    </submittedName>
</protein>
<name>A0ABQ1K3P9_9FLAO</name>
<organism evidence="2 3">
    <name type="scientific">Flavobacterium suaedae</name>
    <dbReference type="NCBI Taxonomy" id="1767027"/>
    <lineage>
        <taxon>Bacteria</taxon>
        <taxon>Pseudomonadati</taxon>
        <taxon>Bacteroidota</taxon>
        <taxon>Flavobacteriia</taxon>
        <taxon>Flavobacteriales</taxon>
        <taxon>Flavobacteriaceae</taxon>
        <taxon>Flavobacterium</taxon>
    </lineage>
</organism>
<accession>A0ABQ1K3P9</accession>